<gene>
    <name evidence="3" type="ORF">GJW-30_1_02465</name>
</gene>
<dbReference type="EMBL" id="AP014946">
    <property type="protein sequence ID" value="BAT59930.1"/>
    <property type="molecule type" value="Genomic_DNA"/>
</dbReference>
<dbReference type="Pfam" id="PF00400">
    <property type="entry name" value="WD40"/>
    <property type="match status" value="1"/>
</dbReference>
<protein>
    <submittedName>
        <fullName evidence="3">WD domain, G-beta repeat</fullName>
    </submittedName>
</protein>
<dbReference type="SUPFAM" id="SSF50978">
    <property type="entry name" value="WD40 repeat-like"/>
    <property type="match status" value="1"/>
</dbReference>
<dbReference type="OrthoDB" id="9814620at2"/>
<organism evidence="3 4">
    <name type="scientific">Variibacter gotjawalensis</name>
    <dbReference type="NCBI Taxonomy" id="1333996"/>
    <lineage>
        <taxon>Bacteria</taxon>
        <taxon>Pseudomonadati</taxon>
        <taxon>Pseudomonadota</taxon>
        <taxon>Alphaproteobacteria</taxon>
        <taxon>Hyphomicrobiales</taxon>
        <taxon>Nitrobacteraceae</taxon>
        <taxon>Variibacter</taxon>
    </lineage>
</organism>
<dbReference type="SMART" id="SM00320">
    <property type="entry name" value="WD40"/>
    <property type="match status" value="4"/>
</dbReference>
<reference evidence="3 4" key="1">
    <citation type="submission" date="2015-08" db="EMBL/GenBank/DDBJ databases">
        <title>Investigation of the bacterial diversity of lava forest soil.</title>
        <authorList>
            <person name="Lee J.S."/>
        </authorList>
    </citation>
    <scope>NUCLEOTIDE SEQUENCE [LARGE SCALE GENOMIC DNA]</scope>
    <source>
        <strain evidence="3 4">GJW-30</strain>
    </source>
</reference>
<dbReference type="RefSeq" id="WP_096355720.1">
    <property type="nucleotide sequence ID" value="NZ_AP014946.1"/>
</dbReference>
<dbReference type="Gene3D" id="2.130.10.10">
    <property type="entry name" value="YVTN repeat-like/Quinoprotein amine dehydrogenase"/>
    <property type="match status" value="2"/>
</dbReference>
<dbReference type="PANTHER" id="PTHR19848:SF8">
    <property type="entry name" value="F-BOX AND WD REPEAT DOMAIN CONTAINING 7"/>
    <property type="match status" value="1"/>
</dbReference>
<keyword evidence="4" id="KW-1185">Reference proteome</keyword>
<dbReference type="Proteomes" id="UP000236884">
    <property type="component" value="Chromosome"/>
</dbReference>
<evidence type="ECO:0000256" key="2">
    <source>
        <dbReference type="ARBA" id="ARBA00022737"/>
    </source>
</evidence>
<evidence type="ECO:0000313" key="4">
    <source>
        <dbReference type="Proteomes" id="UP000236884"/>
    </source>
</evidence>
<dbReference type="InterPro" id="IPR015943">
    <property type="entry name" value="WD40/YVTN_repeat-like_dom_sf"/>
</dbReference>
<evidence type="ECO:0000313" key="3">
    <source>
        <dbReference type="EMBL" id="BAT59930.1"/>
    </source>
</evidence>
<sequence length="331" mass="34776">MNTAPNASITDRVAPVNVGAPVTAVHFLKDTAVFVLGEDELMFVAAAGSEARVKAHDGGIMSSASNGTQIITGGDDGKVVLTGADREPQTIATDAKKRWIDQVAIAPNGATAWSVGKSATAREAKGAEKCVELASSIGGIAFAPKGYRLALTQYNGVAMWFPNTAAAPEFLHWKGSHLGVVFSDDGKFLITTMQDAMLHGWRLADNKHMRMSGYAGKVRSLSWTADGDLATSGADQLIIWPFQGKDGPMGKAPAMMAPHKARVTTVAAHPKQSVILAGYADGLVLMLRIKDGAEILVRAGDDQPIAALGWSSRGDRFAFATEEGSAGIVMI</sequence>
<dbReference type="PANTHER" id="PTHR19848">
    <property type="entry name" value="WD40 REPEAT PROTEIN"/>
    <property type="match status" value="1"/>
</dbReference>
<dbReference type="AlphaFoldDB" id="A0A0S3PVF0"/>
<evidence type="ECO:0000256" key="1">
    <source>
        <dbReference type="ARBA" id="ARBA00022574"/>
    </source>
</evidence>
<keyword evidence="1" id="KW-0853">WD repeat</keyword>
<dbReference type="InterPro" id="IPR001680">
    <property type="entry name" value="WD40_rpt"/>
</dbReference>
<accession>A0A0S3PVF0</accession>
<name>A0A0S3PVF0_9BRAD</name>
<proteinExistence type="predicted"/>
<dbReference type="KEGG" id="vgo:GJW-30_1_02465"/>
<keyword evidence="2" id="KW-0677">Repeat</keyword>
<dbReference type="InterPro" id="IPR036322">
    <property type="entry name" value="WD40_repeat_dom_sf"/>
</dbReference>